<accession>A0ABP8EKL9</accession>
<dbReference type="RefSeq" id="WP_236866303.1">
    <property type="nucleotide sequence ID" value="NZ_BAABAZ010000006.1"/>
</dbReference>
<reference evidence="3" key="1">
    <citation type="journal article" date="2019" name="Int. J. Syst. Evol. Microbiol.">
        <title>The Global Catalogue of Microorganisms (GCM) 10K type strain sequencing project: providing services to taxonomists for standard genome sequencing and annotation.</title>
        <authorList>
            <consortium name="The Broad Institute Genomics Platform"/>
            <consortium name="The Broad Institute Genome Sequencing Center for Infectious Disease"/>
            <person name="Wu L."/>
            <person name="Ma J."/>
        </authorList>
    </citation>
    <scope>NUCLEOTIDE SEQUENCE [LARGE SCALE GENOMIC DNA]</scope>
    <source>
        <strain evidence="3">JCM 17458</strain>
    </source>
</reference>
<comment type="caution">
    <text evidence="2">The sequence shown here is derived from an EMBL/GenBank/DDBJ whole genome shotgun (WGS) entry which is preliminary data.</text>
</comment>
<dbReference type="InterPro" id="IPR008136">
    <property type="entry name" value="CinA_C"/>
</dbReference>
<dbReference type="Pfam" id="PF02464">
    <property type="entry name" value="CinA"/>
    <property type="match status" value="1"/>
</dbReference>
<keyword evidence="3" id="KW-1185">Reference proteome</keyword>
<dbReference type="InterPro" id="IPR036653">
    <property type="entry name" value="CinA-like_C"/>
</dbReference>
<dbReference type="NCBIfam" id="TIGR00199">
    <property type="entry name" value="PncC_domain"/>
    <property type="match status" value="1"/>
</dbReference>
<feature type="domain" description="CinA C-terminal" evidence="1">
    <location>
        <begin position="13"/>
        <end position="158"/>
    </location>
</feature>
<gene>
    <name evidence="2" type="ORF">GCM10022261_19610</name>
</gene>
<name>A0ABP8EKL9_9MICO</name>
<evidence type="ECO:0000313" key="2">
    <source>
        <dbReference type="EMBL" id="GAA4284430.1"/>
    </source>
</evidence>
<dbReference type="EMBL" id="BAABAZ010000006">
    <property type="protein sequence ID" value="GAA4284430.1"/>
    <property type="molecule type" value="Genomic_DNA"/>
</dbReference>
<evidence type="ECO:0000259" key="1">
    <source>
        <dbReference type="Pfam" id="PF02464"/>
    </source>
</evidence>
<dbReference type="Proteomes" id="UP001501586">
    <property type="component" value="Unassembled WGS sequence"/>
</dbReference>
<proteinExistence type="predicted"/>
<dbReference type="SUPFAM" id="SSF142433">
    <property type="entry name" value="CinA-like"/>
    <property type="match status" value="1"/>
</dbReference>
<evidence type="ECO:0000313" key="3">
    <source>
        <dbReference type="Proteomes" id="UP001501586"/>
    </source>
</evidence>
<organism evidence="2 3">
    <name type="scientific">Brevibacterium daeguense</name>
    <dbReference type="NCBI Taxonomy" id="909936"/>
    <lineage>
        <taxon>Bacteria</taxon>
        <taxon>Bacillati</taxon>
        <taxon>Actinomycetota</taxon>
        <taxon>Actinomycetes</taxon>
        <taxon>Micrococcales</taxon>
        <taxon>Brevibacteriaceae</taxon>
        <taxon>Brevibacterium</taxon>
    </lineage>
</organism>
<protein>
    <submittedName>
        <fullName evidence="2">CinA family protein</fullName>
    </submittedName>
</protein>
<sequence length="165" mass="17389">MPSAEEYESEAAEVAGEISKLADEHGFTVAVAESLTGGKIAQQFSAAEHSSDWFAGGVVAYQTEVKHSALGVPRGPVISEEAVKTMATGVAEMMNADAVIAASGSGGPEKQEGNEPGTTWLAVLVRGIMHTELHHFSGDPLEVLAKTQDRVLPMLRDAMREAVQD</sequence>
<dbReference type="Gene3D" id="3.90.950.20">
    <property type="entry name" value="CinA-like"/>
    <property type="match status" value="1"/>
</dbReference>